<proteinExistence type="predicted"/>
<keyword evidence="2" id="KW-1185">Reference proteome</keyword>
<dbReference type="AlphaFoldDB" id="A0A8X6RQC1"/>
<organism evidence="1 2">
    <name type="scientific">Trichonephila clavipes</name>
    <name type="common">Golden silk orbweaver</name>
    <name type="synonym">Nephila clavipes</name>
    <dbReference type="NCBI Taxonomy" id="2585209"/>
    <lineage>
        <taxon>Eukaryota</taxon>
        <taxon>Metazoa</taxon>
        <taxon>Ecdysozoa</taxon>
        <taxon>Arthropoda</taxon>
        <taxon>Chelicerata</taxon>
        <taxon>Arachnida</taxon>
        <taxon>Araneae</taxon>
        <taxon>Araneomorphae</taxon>
        <taxon>Entelegynae</taxon>
        <taxon>Araneoidea</taxon>
        <taxon>Nephilidae</taxon>
        <taxon>Trichonephila</taxon>
    </lineage>
</organism>
<evidence type="ECO:0000313" key="1">
    <source>
        <dbReference type="EMBL" id="GFX98380.1"/>
    </source>
</evidence>
<dbReference type="EMBL" id="BMAU01021202">
    <property type="protein sequence ID" value="GFX98380.1"/>
    <property type="molecule type" value="Genomic_DNA"/>
</dbReference>
<name>A0A8X6RQC1_TRICX</name>
<accession>A0A8X6RQC1</accession>
<evidence type="ECO:0000313" key="2">
    <source>
        <dbReference type="Proteomes" id="UP000887159"/>
    </source>
</evidence>
<gene>
    <name evidence="1" type="ORF">TNCV_4001491</name>
</gene>
<dbReference type="Proteomes" id="UP000887159">
    <property type="component" value="Unassembled WGS sequence"/>
</dbReference>
<sequence>MCGMLWERRLVARLHPAGNTQQLKQMLNEEWGLLPQKLLDNMDLTKRWLLVTDLVILNHGQVTSTTPELVPPILTTTPHQREDV</sequence>
<protein>
    <submittedName>
        <fullName evidence="1">Uncharacterized protein</fullName>
    </submittedName>
</protein>
<reference evidence="1" key="1">
    <citation type="submission" date="2020-08" db="EMBL/GenBank/DDBJ databases">
        <title>Multicomponent nature underlies the extraordinary mechanical properties of spider dragline silk.</title>
        <authorList>
            <person name="Kono N."/>
            <person name="Nakamura H."/>
            <person name="Mori M."/>
            <person name="Yoshida Y."/>
            <person name="Ohtoshi R."/>
            <person name="Malay A.D."/>
            <person name="Moran D.A.P."/>
            <person name="Tomita M."/>
            <person name="Numata K."/>
            <person name="Arakawa K."/>
        </authorList>
    </citation>
    <scope>NUCLEOTIDE SEQUENCE</scope>
</reference>
<comment type="caution">
    <text evidence="1">The sequence shown here is derived from an EMBL/GenBank/DDBJ whole genome shotgun (WGS) entry which is preliminary data.</text>
</comment>